<organism evidence="9 10">
    <name type="scientific">Paenibacillus soyae</name>
    <dbReference type="NCBI Taxonomy" id="2969249"/>
    <lineage>
        <taxon>Bacteria</taxon>
        <taxon>Bacillati</taxon>
        <taxon>Bacillota</taxon>
        <taxon>Bacilli</taxon>
        <taxon>Bacillales</taxon>
        <taxon>Paenibacillaceae</taxon>
        <taxon>Paenibacillus</taxon>
    </lineage>
</organism>
<keyword evidence="5" id="KW-0574">Periplasm</keyword>
<dbReference type="NCBIfam" id="NF033679">
    <property type="entry name" value="DNRLRE_dom"/>
    <property type="match status" value="2"/>
</dbReference>
<keyword evidence="10" id="KW-1185">Reference proteome</keyword>
<dbReference type="InterPro" id="IPR046780">
    <property type="entry name" value="aBig_2"/>
</dbReference>
<reference evidence="9" key="1">
    <citation type="submission" date="2022-08" db="EMBL/GenBank/DDBJ databases">
        <title>The genomic sequence of strain Paenibacillus sp. SCIV0701.</title>
        <authorList>
            <person name="Zhao H."/>
        </authorList>
    </citation>
    <scope>NUCLEOTIDE SEQUENCE</scope>
    <source>
        <strain evidence="9">SCIV0701</strain>
    </source>
</reference>
<dbReference type="PROSITE" id="PS51272">
    <property type="entry name" value="SLH"/>
    <property type="match status" value="3"/>
</dbReference>
<dbReference type="PANTHER" id="PTHR39210:SF1">
    <property type="entry name" value="HEPARIN-SULFATE LYASE"/>
    <property type="match status" value="1"/>
</dbReference>
<dbReference type="EMBL" id="JANIPJ010000016">
    <property type="protein sequence ID" value="MCR2806309.1"/>
    <property type="molecule type" value="Genomic_DNA"/>
</dbReference>
<comment type="subcellular location">
    <subcellularLocation>
        <location evidence="1">Periplasm</location>
    </subcellularLocation>
    <subcellularLocation>
        <location evidence="2">Secreted</location>
    </subcellularLocation>
</comment>
<dbReference type="InterPro" id="IPR008929">
    <property type="entry name" value="Chondroitin_lyas"/>
</dbReference>
<evidence type="ECO:0000256" key="2">
    <source>
        <dbReference type="ARBA" id="ARBA00004613"/>
    </source>
</evidence>
<feature type="signal peptide" evidence="7">
    <location>
        <begin position="1"/>
        <end position="32"/>
    </location>
</feature>
<feature type="chain" id="PRO_5040816401" evidence="7">
    <location>
        <begin position="33"/>
        <end position="2104"/>
    </location>
</feature>
<dbReference type="Gene3D" id="1.50.10.100">
    <property type="entry name" value="Chondroitin AC/alginate lyase"/>
    <property type="match status" value="1"/>
</dbReference>
<feature type="domain" description="SLH" evidence="8">
    <location>
        <begin position="2044"/>
        <end position="2104"/>
    </location>
</feature>
<evidence type="ECO:0000313" key="10">
    <source>
        <dbReference type="Proteomes" id="UP001141950"/>
    </source>
</evidence>
<evidence type="ECO:0000313" key="9">
    <source>
        <dbReference type="EMBL" id="MCR2806309.1"/>
    </source>
</evidence>
<name>A0A9X2MU48_9BACL</name>
<dbReference type="InterPro" id="IPR012480">
    <property type="entry name" value="Hepar_II_III_C"/>
</dbReference>
<dbReference type="GO" id="GO:0016829">
    <property type="term" value="F:lyase activity"/>
    <property type="evidence" value="ECO:0007669"/>
    <property type="project" value="UniProtKB-KW"/>
</dbReference>
<proteinExistence type="predicted"/>
<dbReference type="Pfam" id="PF07940">
    <property type="entry name" value="Hepar_II_III_C"/>
    <property type="match status" value="1"/>
</dbReference>
<dbReference type="PANTHER" id="PTHR39210">
    <property type="entry name" value="HEPARIN-SULFATE LYASE"/>
    <property type="match status" value="1"/>
</dbReference>
<accession>A0A9X2MU48</accession>
<feature type="domain" description="SLH" evidence="8">
    <location>
        <begin position="1973"/>
        <end position="2036"/>
    </location>
</feature>
<dbReference type="Proteomes" id="UP001141950">
    <property type="component" value="Unassembled WGS sequence"/>
</dbReference>
<dbReference type="RefSeq" id="WP_257449620.1">
    <property type="nucleotide sequence ID" value="NZ_JANIPJ010000016.1"/>
</dbReference>
<dbReference type="GO" id="GO:0042597">
    <property type="term" value="C:periplasmic space"/>
    <property type="evidence" value="ECO:0007669"/>
    <property type="project" value="UniProtKB-SubCell"/>
</dbReference>
<sequence length="2104" mass="227201">MHKTLWKRALSTTLAASMALSLTLGAVPPVYAADDPAPSTVVVKLSPTDDASVNASSSAVNTNYASGTLILGAGRQFMMKFDLSGITDPITGATLKLYKTNTNAATFSVYRSEADRWSEASVTYANRPEDPAEDSLIENACGSSLCAANGGAGTLVPIQLTDAVLAESAGDKLLSLVFKRDNIAATPGADLASKEHANAAWRPVLEVSTLRHLTDTERVANDKARLLEQFDNQTVTDNLTLPAEGETNTAIAWSSSHPEILSESGVVARPEYTESDVQVTLTANIAFGSVTDTADMTVTVQKQPTPTDDQRVARDKGLLIGEYNNMTVYEDVILRSVGSYGFSVIGWSSDSPDVITNAGKVTRPAADGQDANVKMRAVLTYGTVSETIVLNMLVPKLGERTDSKEQQALSDMLELAARLKDRYSVGSNPGQVPQSAMDQWTARIASAQSALSDPAGDLELGIKQLREGGTAFLKSIAASDRVIDAEANKLEFSAYRKELIALVWEAETLLLIDPEMHTQASKQAIRDQIDHAEAVLAGTYEVPFVRHREFYKPRPDEDIQFAIEHYSKASHPYSQKYGLKELIALYPDSHILAGTYQTVRLQPTDDAFVWTSEKTTTHNGSSLIYSEGRTAYMRFDLSGVAGAVKKAELRVTNWKSDRNTTQVHYEANDDWQESTLVYPATGEPELGPIVKTFILGAKDAAGTGYADLTTPVNVELLGDQVLTLGFSNVPGTRWASEIHSKDTANPSYRPYLELSLNQIVDAKLQEKFDRIVGLANELAGNAVVGDEGWQYPQAVVDAVKASVAAAKQANSEGDPERTAAALVQVYDAMKAMRDAQVLRSEAEPGSSLYWTENGLQELRDKIEQNPDLKTKYEEAKQIADEQSLEDILAQRSFLQSEIDYDAANDRYKLWSSSEPLNFTPPAGTASIRLQFTLDAADNEAGGLGHAWVDNVKISPADAADLNIRNADFEEGELAPEHWTPTAVKGNPIMKWENRANYSSTGNRSLYIENPTSSDQGAWTSQQAIAVAPGLSHTLTFAAKIDGKLKSGVKAIITYKDANGSTLGSAELVTNRKSTIAPPSNLAVQANALTYAITGDIDYARKTKELVDLRLNDFLQGAEHWLVKDSRPDNIDAYGKVQGGRVASIVASALTFIKDAEVYSDEEYRNLIRKLNYFMLFLNDGRDRNELDDYSVQLGASNWESDAVLGASMLAMVYPELDNAKQYIANANKLIKAQLQYAVGDEGEWPESVRYHFAVLQRFAAYAKSLRNQTGEDWFALPKLVKMFQYNMEVQTPAYAFTGGSINSPVFGDDTMTAGNEFSLLGIYYDEVARTNETLASHMYQTWVKAGSRLPANGVETILLESFFAPLDDGPAHSPLALQSTDRYKGVGLVMFRDHFGTPKDTFMSIMANAAPLGHGHYDQGSFTLYADSTPLVLDPGIESYFAGTKSWYVGSASHATVQFRKTDNWSYLNTPAVSTNHAFTTNEHLDTMSLRIADSNANSAGSQTRTIAYVKDGLEAFLIWDRIQGSPSAETIWNLPVASAALSDIDGNKITSTGHFGMDLETTILQPANPSITQEWGRATNMVPAVDGETKLEYIRVTNDPNQNYLTVLYPKAKGAEGLKKAEKLPIGAGPVDVYLLETASGQQAYAVVNNGDADAQIVLPSAKSLADLKTGTGYPSVGGEVTVTAAAASLTVFKAPAEQTPDIPDGSGIGIVLPGGQDLLNIGQDGVVDAGTLGDALKQSARVTIQTKGDIVILPASALAETAEGSDAELEIITANGTYLLPLAVLDLQKLSAEFNVPMTELSIHVGVTKVAGEAEQAVIDKMTSIGASALADVIDFSLTVRSSVGKSVAIESFGSLYVKRTIPLREPASSSATVALFDPATGIFSFVPSRFGESEAEFYRPGNSIYTVLEVNRTFEDLVGHWANSDIEQMAGKLIVNGVTAASFAPEREITRAEFAALIVRSLGLTIDGDGKTGFSDVGSGDWYAAAVATAVSAGIVNGYADGTFRPEAFITREELAAMVIRALKFAGNPAEELSSDELADILGESKDADYIVWAHQELAQAVRTGIVIGKEEFMLAPRALATRAEAAVMIKRFLKQAEFID</sequence>
<evidence type="ECO:0000256" key="4">
    <source>
        <dbReference type="ARBA" id="ARBA00022729"/>
    </source>
</evidence>
<dbReference type="SUPFAM" id="SSF49785">
    <property type="entry name" value="Galactose-binding domain-like"/>
    <property type="match status" value="1"/>
</dbReference>
<dbReference type="Pfam" id="PF24517">
    <property type="entry name" value="CBM96"/>
    <property type="match status" value="2"/>
</dbReference>
<keyword evidence="3" id="KW-0964">Secreted</keyword>
<dbReference type="InterPro" id="IPR008979">
    <property type="entry name" value="Galactose-bd-like_sf"/>
</dbReference>
<dbReference type="Pfam" id="PF20578">
    <property type="entry name" value="aBig_2"/>
    <property type="match status" value="2"/>
</dbReference>
<dbReference type="Pfam" id="PF00395">
    <property type="entry name" value="SLH"/>
    <property type="match status" value="3"/>
</dbReference>
<gene>
    <name evidence="9" type="ORF">NQZ67_20725</name>
</gene>
<keyword evidence="4 7" id="KW-0732">Signal</keyword>
<evidence type="ECO:0000256" key="6">
    <source>
        <dbReference type="ARBA" id="ARBA00023239"/>
    </source>
</evidence>
<evidence type="ECO:0000256" key="5">
    <source>
        <dbReference type="ARBA" id="ARBA00022764"/>
    </source>
</evidence>
<evidence type="ECO:0000256" key="7">
    <source>
        <dbReference type="SAM" id="SignalP"/>
    </source>
</evidence>
<comment type="caution">
    <text evidence="9">The sequence shown here is derived from an EMBL/GenBank/DDBJ whole genome shotgun (WGS) entry which is preliminary data.</text>
</comment>
<keyword evidence="6" id="KW-0456">Lyase</keyword>
<dbReference type="InterPro" id="IPR055372">
    <property type="entry name" value="CBM96"/>
</dbReference>
<dbReference type="GO" id="GO:0005576">
    <property type="term" value="C:extracellular region"/>
    <property type="evidence" value="ECO:0007669"/>
    <property type="project" value="UniProtKB-SubCell"/>
</dbReference>
<evidence type="ECO:0000256" key="3">
    <source>
        <dbReference type="ARBA" id="ARBA00022525"/>
    </source>
</evidence>
<dbReference type="SUPFAM" id="SSF48230">
    <property type="entry name" value="Chondroitin AC/alginate lyase"/>
    <property type="match status" value="1"/>
</dbReference>
<feature type="domain" description="SLH" evidence="8">
    <location>
        <begin position="1912"/>
        <end position="1971"/>
    </location>
</feature>
<protein>
    <submittedName>
        <fullName evidence="9">DNRLRE domain-containing protein</fullName>
    </submittedName>
</protein>
<evidence type="ECO:0000259" key="8">
    <source>
        <dbReference type="PROSITE" id="PS51272"/>
    </source>
</evidence>
<dbReference type="InterPro" id="IPR001119">
    <property type="entry name" value="SLH_dom"/>
</dbReference>
<dbReference type="Gene3D" id="2.70.98.70">
    <property type="match status" value="1"/>
</dbReference>
<evidence type="ECO:0000256" key="1">
    <source>
        <dbReference type="ARBA" id="ARBA00004418"/>
    </source>
</evidence>